<evidence type="ECO:0000313" key="3">
    <source>
        <dbReference type="Proteomes" id="UP000037386"/>
    </source>
</evidence>
<dbReference type="RefSeq" id="WP_053521414.1">
    <property type="nucleotide sequence ID" value="NZ_LHCF01000005.1"/>
</dbReference>
<keyword evidence="1" id="KW-1133">Transmembrane helix</keyword>
<organism evidence="2 3">
    <name type="scientific">Candidatus Phytoplasma pruni</name>
    <dbReference type="NCBI Taxonomy" id="479893"/>
    <lineage>
        <taxon>Bacteria</taxon>
        <taxon>Bacillati</taxon>
        <taxon>Mycoplasmatota</taxon>
        <taxon>Mollicutes</taxon>
        <taxon>Acholeplasmatales</taxon>
        <taxon>Acholeplasmataceae</taxon>
        <taxon>Candidatus Phytoplasma</taxon>
        <taxon>16SrIII (X-disease group)</taxon>
    </lineage>
</organism>
<dbReference type="STRING" id="479893.CPX_001480"/>
<comment type="caution">
    <text evidence="2">The sequence shown here is derived from an EMBL/GenBank/DDBJ whole genome shotgun (WGS) entry which is preliminary data.</text>
</comment>
<keyword evidence="1" id="KW-0812">Transmembrane</keyword>
<dbReference type="Proteomes" id="UP000037386">
    <property type="component" value="Unassembled WGS sequence"/>
</dbReference>
<gene>
    <name evidence="2" type="ORF">CPX_001480</name>
</gene>
<sequence length="67" mass="7867">MAKIGTNEKTKIARKITKLVTVNNLVFFITIGVLLFFLVLADFFYCFFSWNSLFFIVYLDPSKRSIY</sequence>
<evidence type="ECO:0000313" key="2">
    <source>
        <dbReference type="EMBL" id="KOR75521.1"/>
    </source>
</evidence>
<dbReference type="EMBL" id="LHCF01000005">
    <property type="protein sequence ID" value="KOR75521.1"/>
    <property type="molecule type" value="Genomic_DNA"/>
</dbReference>
<feature type="transmembrane region" description="Helical" evidence="1">
    <location>
        <begin position="25"/>
        <end position="58"/>
    </location>
</feature>
<accession>A0A0M1N037</accession>
<evidence type="ECO:0000256" key="1">
    <source>
        <dbReference type="SAM" id="Phobius"/>
    </source>
</evidence>
<dbReference type="AlphaFoldDB" id="A0A0M1N037"/>
<proteinExistence type="predicted"/>
<name>A0A0M1N037_9MOLU</name>
<keyword evidence="1" id="KW-0472">Membrane</keyword>
<dbReference type="PATRIC" id="fig|479893.3.peg.267"/>
<reference evidence="3" key="1">
    <citation type="submission" date="2015-05" db="EMBL/GenBank/DDBJ databases">
        <title>Draft genome sequence of 'Candidatus Phytoplasma Pruni' strain CX, a plant pathogenic bacterium.</title>
        <authorList>
            <person name="Lee I.-M."/>
            <person name="Bottner-Parker K.D."/>
            <person name="Shao J."/>
            <person name="Gundersen-Rindal D.E."/>
            <person name="Zhao Y."/>
            <person name="Davis R.E."/>
        </authorList>
    </citation>
    <scope>NUCLEOTIDE SEQUENCE [LARGE SCALE GENOMIC DNA]</scope>
    <source>
        <strain evidence="3">CX</strain>
    </source>
</reference>
<protein>
    <submittedName>
        <fullName evidence="2">Uncharacterized protein</fullName>
    </submittedName>
</protein>